<dbReference type="NCBIfam" id="NF033488">
    <property type="entry name" value="lmo0937_fam_TM"/>
    <property type="match status" value="1"/>
</dbReference>
<feature type="transmembrane region" description="Helical" evidence="1">
    <location>
        <begin position="29"/>
        <end position="47"/>
    </location>
</feature>
<keyword evidence="1" id="KW-0812">Transmembrane</keyword>
<dbReference type="RefSeq" id="WP_157750719.1">
    <property type="nucleotide sequence ID" value="NZ_AP017313.1"/>
</dbReference>
<keyword evidence="1" id="KW-1133">Transmembrane helix</keyword>
<feature type="transmembrane region" description="Helical" evidence="1">
    <location>
        <begin position="5"/>
        <end position="23"/>
    </location>
</feature>
<evidence type="ECO:0000256" key="1">
    <source>
        <dbReference type="SAM" id="Phobius"/>
    </source>
</evidence>
<evidence type="ECO:0000313" key="2">
    <source>
        <dbReference type="EMBL" id="MBB3058968.1"/>
    </source>
</evidence>
<dbReference type="AlphaFoldDB" id="A0A839SNR1"/>
<sequence>MRSLVYIIVVVLIISWLLGGFAFHVGGDAIHIIIVIAVILLLFNLFGNHSDSYRRRWW</sequence>
<organism evidence="2 3">
    <name type="scientific">Mucilaginibacter gotjawali</name>
    <dbReference type="NCBI Taxonomy" id="1550579"/>
    <lineage>
        <taxon>Bacteria</taxon>
        <taxon>Pseudomonadati</taxon>
        <taxon>Bacteroidota</taxon>
        <taxon>Sphingobacteriia</taxon>
        <taxon>Sphingobacteriales</taxon>
        <taxon>Sphingobacteriaceae</taxon>
        <taxon>Mucilaginibacter</taxon>
    </lineage>
</organism>
<keyword evidence="3" id="KW-1185">Reference proteome</keyword>
<dbReference type="GO" id="GO:0016740">
    <property type="term" value="F:transferase activity"/>
    <property type="evidence" value="ECO:0007669"/>
    <property type="project" value="UniProtKB-KW"/>
</dbReference>
<accession>A0A839SNR1</accession>
<evidence type="ECO:0000313" key="3">
    <source>
        <dbReference type="Proteomes" id="UP000539265"/>
    </source>
</evidence>
<name>A0A839SNR1_9SPHI</name>
<protein>
    <submittedName>
        <fullName evidence="2">Phosphoglycerol transferase MdoB-like AlkP superfamily enzyme</fullName>
    </submittedName>
</protein>
<comment type="caution">
    <text evidence="2">The sequence shown here is derived from an EMBL/GenBank/DDBJ whole genome shotgun (WGS) entry which is preliminary data.</text>
</comment>
<proteinExistence type="predicted"/>
<dbReference type="InterPro" id="IPR043727">
    <property type="entry name" value="Lmo0937-like"/>
</dbReference>
<dbReference type="Proteomes" id="UP000539265">
    <property type="component" value="Unassembled WGS sequence"/>
</dbReference>
<dbReference type="Pfam" id="PF18919">
    <property type="entry name" value="DUF5670"/>
    <property type="match status" value="1"/>
</dbReference>
<keyword evidence="1" id="KW-0472">Membrane</keyword>
<dbReference type="EMBL" id="JACHWX010000028">
    <property type="protein sequence ID" value="MBB3058968.1"/>
    <property type="molecule type" value="Genomic_DNA"/>
</dbReference>
<reference evidence="2" key="1">
    <citation type="submission" date="2020-08" db="EMBL/GenBank/DDBJ databases">
        <title>Genomic Encyclopedia of Type Strains, Phase III (KMG-III): the genomes of soil and plant-associated and newly described type strains.</title>
        <authorList>
            <person name="Whitman W."/>
        </authorList>
    </citation>
    <scope>NUCLEOTIDE SEQUENCE [LARGE SCALE GENOMIC DNA]</scope>
    <source>
        <strain evidence="2">CECT 8628</strain>
    </source>
</reference>
<gene>
    <name evidence="2" type="ORF">FHS11_005428</name>
</gene>